<evidence type="ECO:0000313" key="1">
    <source>
        <dbReference type="EMBL" id="QJA78421.1"/>
    </source>
</evidence>
<accession>A0A6M3L5Y0</accession>
<gene>
    <name evidence="1" type="ORF">MM415A01072_0008</name>
    <name evidence="2" type="ORF">MM415B02516_0008</name>
</gene>
<reference evidence="2" key="1">
    <citation type="submission" date="2020-03" db="EMBL/GenBank/DDBJ databases">
        <title>The deep terrestrial virosphere.</title>
        <authorList>
            <person name="Holmfeldt K."/>
            <person name="Nilsson E."/>
            <person name="Simone D."/>
            <person name="Lopez-Fernandez M."/>
            <person name="Wu X."/>
            <person name="de Brujin I."/>
            <person name="Lundin D."/>
            <person name="Andersson A."/>
            <person name="Bertilsson S."/>
            <person name="Dopson M."/>
        </authorList>
    </citation>
    <scope>NUCLEOTIDE SEQUENCE</scope>
    <source>
        <strain evidence="1">MM415A01072</strain>
        <strain evidence="2">MM415B02516</strain>
    </source>
</reference>
<dbReference type="AlphaFoldDB" id="A0A6M3L5Y0"/>
<proteinExistence type="predicted"/>
<name>A0A6M3L5Y0_9ZZZZ</name>
<dbReference type="NCBIfam" id="TIGR01725">
    <property type="entry name" value="phge_HK97_gp10"/>
    <property type="match status" value="1"/>
</dbReference>
<dbReference type="InterPro" id="IPR010064">
    <property type="entry name" value="HK97-gp10_tail"/>
</dbReference>
<dbReference type="EMBL" id="MT142336">
    <property type="protein sequence ID" value="QJA78421.1"/>
    <property type="molecule type" value="Genomic_DNA"/>
</dbReference>
<dbReference type="EMBL" id="MT142862">
    <property type="protein sequence ID" value="QJA89689.1"/>
    <property type="molecule type" value="Genomic_DNA"/>
</dbReference>
<protein>
    <submittedName>
        <fullName evidence="2">Putative tail protein</fullName>
    </submittedName>
</protein>
<dbReference type="Pfam" id="PF04883">
    <property type="entry name" value="HK97-gp10_like"/>
    <property type="match status" value="1"/>
</dbReference>
<sequence length="111" mass="12219">MITEWNDKELLRDVGNAVHVACIEGAEMVAATARRMVKKKTGALAGQIEVKASKFKDGGAIVQAQGPGNYDKYYATFVELGTHKDPKQPYLRPALAANKSKIQRAFDKNRL</sequence>
<organism evidence="2">
    <name type="scientific">viral metagenome</name>
    <dbReference type="NCBI Taxonomy" id="1070528"/>
    <lineage>
        <taxon>unclassified sequences</taxon>
        <taxon>metagenomes</taxon>
        <taxon>organismal metagenomes</taxon>
    </lineage>
</organism>
<evidence type="ECO:0000313" key="2">
    <source>
        <dbReference type="EMBL" id="QJA89689.1"/>
    </source>
</evidence>